<dbReference type="GeneID" id="77929234"/>
<dbReference type="KEGG" id="vg:77929234"/>
<evidence type="ECO:0000313" key="2">
    <source>
        <dbReference type="Proteomes" id="UP000290746"/>
    </source>
</evidence>
<dbReference type="Proteomes" id="UP000290746">
    <property type="component" value="Segment"/>
</dbReference>
<evidence type="ECO:0000313" key="1">
    <source>
        <dbReference type="EMBL" id="QAY05778.1"/>
    </source>
</evidence>
<keyword evidence="2" id="KW-1185">Reference proteome</keyword>
<sequence length="229" mass="25093">MANRNPAQLLLELFRKWKSSTGGTPSAQREIEDAFSPGWNDVLRAFKYISEIERLLEELRGTGANVQVYQRYIPAWTAAAASWPRGWDKQGHSEFNQTLLDHLETLSGRLDETVPTFTEDGLEAVGAFVSDAAALLNEDQSIPKDLRDHLTGVLLHVQRCVSEYDLTGDYAAARAIDELLATLGRVQNASSEPGKWKTLLNGLVYPFASSAAANIATNPALLQLIPGIG</sequence>
<proteinExistence type="predicted"/>
<gene>
    <name evidence="1" type="primary">40</name>
    <name evidence="1" type="ORF">SEA_VASANTI_40</name>
</gene>
<reference evidence="1 2" key="1">
    <citation type="submission" date="2019-01" db="EMBL/GenBank/DDBJ databases">
        <authorList>
            <person name="Braley A."/>
            <person name="Cevasco M.E."/>
            <person name="Cornely K.A."/>
            <person name="Deaver S."/>
            <person name="Easterwood J.C."/>
            <person name="Korey C.A."/>
            <person name="Neely M."/>
            <person name="Reyna N."/>
            <person name="Tobiason D."/>
            <person name="Wilczek M."/>
            <person name="Molloy S.D."/>
            <person name="Garlena R.A."/>
            <person name="Russell D.A."/>
            <person name="Pope W.H."/>
            <person name="Jacobs-Sera D."/>
            <person name="Hatfull G.F."/>
        </authorList>
    </citation>
    <scope>NUCLEOTIDE SEQUENCE [LARGE SCALE GENOMIC DNA]</scope>
</reference>
<accession>A0A411BVZ7</accession>
<organism evidence="1 2">
    <name type="scientific">Gordonia phage Vasanti</name>
    <dbReference type="NCBI Taxonomy" id="2502431"/>
    <lineage>
        <taxon>Viruses</taxon>
        <taxon>Duplodnaviria</taxon>
        <taxon>Heunggongvirae</taxon>
        <taxon>Uroviricota</taxon>
        <taxon>Caudoviricetes</taxon>
        <taxon>Attisvirus</taxon>
        <taxon>Attisvirus vasanti</taxon>
    </lineage>
</organism>
<protein>
    <submittedName>
        <fullName evidence="1">Peptidase</fullName>
    </submittedName>
</protein>
<dbReference type="EMBL" id="MK359313">
    <property type="protein sequence ID" value="QAY05778.1"/>
    <property type="molecule type" value="Genomic_DNA"/>
</dbReference>
<dbReference type="RefSeq" id="YP_010653400.1">
    <property type="nucleotide sequence ID" value="NC_070797.1"/>
</dbReference>
<name>A0A411BVZ7_9CAUD</name>